<name>A0A1V9EUI3_9BACT</name>
<dbReference type="OrthoDB" id="673608at2"/>
<dbReference type="PROSITE" id="PS51725">
    <property type="entry name" value="ABM"/>
    <property type="match status" value="1"/>
</dbReference>
<dbReference type="InterPro" id="IPR007138">
    <property type="entry name" value="ABM_dom"/>
</dbReference>
<dbReference type="Gene3D" id="3.30.70.100">
    <property type="match status" value="1"/>
</dbReference>
<reference evidence="3" key="1">
    <citation type="submission" date="2016-04" db="EMBL/GenBank/DDBJ databases">
        <authorList>
            <person name="Chen L."/>
            <person name="Zhuang W."/>
            <person name="Wang G."/>
        </authorList>
    </citation>
    <scope>NUCLEOTIDE SEQUENCE [LARGE SCALE GENOMIC DNA]</scope>
    <source>
        <strain evidence="3">17621</strain>
    </source>
</reference>
<dbReference type="AlphaFoldDB" id="A0A1V9EUI3"/>
<evidence type="ECO:0000313" key="2">
    <source>
        <dbReference type="EMBL" id="OQP49741.1"/>
    </source>
</evidence>
<accession>A0A1V9EUI3</accession>
<comment type="caution">
    <text evidence="2">The sequence shown here is derived from an EMBL/GenBank/DDBJ whole genome shotgun (WGS) entry which is preliminary data.</text>
</comment>
<sequence>MIVRLTYISFTKENVDQAKKIYREEVVPVVKVQKGNLDCRLLEPMDNSDEYISMTTWETKADSDAYESSGKYKELVEKIKKDFAKKPVLKVYTTESILEHAH</sequence>
<dbReference type="EMBL" id="LVXG01000013">
    <property type="protein sequence ID" value="OQP49741.1"/>
    <property type="molecule type" value="Genomic_DNA"/>
</dbReference>
<dbReference type="Pfam" id="PF03992">
    <property type="entry name" value="ABM"/>
    <property type="match status" value="1"/>
</dbReference>
<dbReference type="Proteomes" id="UP000192610">
    <property type="component" value="Unassembled WGS sequence"/>
</dbReference>
<proteinExistence type="predicted"/>
<keyword evidence="3" id="KW-1185">Reference proteome</keyword>
<feature type="domain" description="ABM" evidence="1">
    <location>
        <begin position="2"/>
        <end position="92"/>
    </location>
</feature>
<evidence type="ECO:0000259" key="1">
    <source>
        <dbReference type="PROSITE" id="PS51725"/>
    </source>
</evidence>
<dbReference type="STRING" id="354355.SAMN05660816_05831"/>
<organism evidence="2 3">
    <name type="scientific">Niastella yeongjuensis</name>
    <dbReference type="NCBI Taxonomy" id="354355"/>
    <lineage>
        <taxon>Bacteria</taxon>
        <taxon>Pseudomonadati</taxon>
        <taxon>Bacteroidota</taxon>
        <taxon>Chitinophagia</taxon>
        <taxon>Chitinophagales</taxon>
        <taxon>Chitinophagaceae</taxon>
        <taxon>Niastella</taxon>
    </lineage>
</organism>
<gene>
    <name evidence="2" type="ORF">A4H97_28020</name>
</gene>
<dbReference type="InterPro" id="IPR011008">
    <property type="entry name" value="Dimeric_a/b-barrel"/>
</dbReference>
<dbReference type="SUPFAM" id="SSF54909">
    <property type="entry name" value="Dimeric alpha+beta barrel"/>
    <property type="match status" value="1"/>
</dbReference>
<dbReference type="RefSeq" id="WP_081200043.1">
    <property type="nucleotide sequence ID" value="NZ_FOCZ01000015.1"/>
</dbReference>
<protein>
    <recommendedName>
        <fullName evidence="1">ABM domain-containing protein</fullName>
    </recommendedName>
</protein>
<evidence type="ECO:0000313" key="3">
    <source>
        <dbReference type="Proteomes" id="UP000192610"/>
    </source>
</evidence>